<dbReference type="GO" id="GO:0003677">
    <property type="term" value="F:DNA binding"/>
    <property type="evidence" value="ECO:0007669"/>
    <property type="project" value="InterPro"/>
</dbReference>
<proteinExistence type="predicted"/>
<dbReference type="RefSeq" id="WP_072305419.1">
    <property type="nucleotide sequence ID" value="NZ_FPJA01000004.1"/>
</dbReference>
<dbReference type="Gene3D" id="3.40.50.1390">
    <property type="entry name" value="Resolvase, N-terminal catalytic domain"/>
    <property type="match status" value="1"/>
</dbReference>
<feature type="domain" description="Recombinase" evidence="2">
    <location>
        <begin position="175"/>
        <end position="299"/>
    </location>
</feature>
<dbReference type="PROSITE" id="PS51736">
    <property type="entry name" value="RECOMBINASES_3"/>
    <property type="match status" value="1"/>
</dbReference>
<dbReference type="PANTHER" id="PTHR30461">
    <property type="entry name" value="DNA-INVERTASE FROM LAMBDOID PROPHAGE"/>
    <property type="match status" value="1"/>
</dbReference>
<name>A0A1K1M3P9_SELRU</name>
<dbReference type="SUPFAM" id="SSF53041">
    <property type="entry name" value="Resolvase-like"/>
    <property type="match status" value="1"/>
</dbReference>
<dbReference type="PANTHER" id="PTHR30461:SF23">
    <property type="entry name" value="DNA RECOMBINASE-RELATED"/>
    <property type="match status" value="1"/>
</dbReference>
<dbReference type="Proteomes" id="UP000182958">
    <property type="component" value="Unassembled WGS sequence"/>
</dbReference>
<keyword evidence="4" id="KW-1185">Reference proteome</keyword>
<accession>A0A1K1M3P9</accession>
<dbReference type="AlphaFoldDB" id="A0A1K1M3P9"/>
<organism evidence="3 4">
    <name type="scientific">Selenomonas ruminantium</name>
    <dbReference type="NCBI Taxonomy" id="971"/>
    <lineage>
        <taxon>Bacteria</taxon>
        <taxon>Bacillati</taxon>
        <taxon>Bacillota</taxon>
        <taxon>Negativicutes</taxon>
        <taxon>Selenomonadales</taxon>
        <taxon>Selenomonadaceae</taxon>
        <taxon>Selenomonas</taxon>
    </lineage>
</organism>
<reference evidence="4" key="1">
    <citation type="submission" date="2016-11" db="EMBL/GenBank/DDBJ databases">
        <authorList>
            <person name="Varghese N."/>
            <person name="Submissions S."/>
        </authorList>
    </citation>
    <scope>NUCLEOTIDE SEQUENCE [LARGE SCALE GENOMIC DNA]</scope>
    <source>
        <strain evidence="4">C3</strain>
    </source>
</reference>
<dbReference type="Gene3D" id="3.90.1750.20">
    <property type="entry name" value="Putative Large Serine Recombinase, Chain B, Domain 2"/>
    <property type="match status" value="1"/>
</dbReference>
<dbReference type="SMART" id="SM00857">
    <property type="entry name" value="Resolvase"/>
    <property type="match status" value="1"/>
</dbReference>
<dbReference type="InterPro" id="IPR011109">
    <property type="entry name" value="DNA_bind_recombinase_dom"/>
</dbReference>
<evidence type="ECO:0000259" key="2">
    <source>
        <dbReference type="PROSITE" id="PS51737"/>
    </source>
</evidence>
<evidence type="ECO:0000313" key="4">
    <source>
        <dbReference type="Proteomes" id="UP000182958"/>
    </source>
</evidence>
<dbReference type="InterPro" id="IPR036162">
    <property type="entry name" value="Resolvase-like_N_sf"/>
</dbReference>
<dbReference type="InterPro" id="IPR038109">
    <property type="entry name" value="DNA_bind_recomb_sf"/>
</dbReference>
<evidence type="ECO:0000259" key="1">
    <source>
        <dbReference type="PROSITE" id="PS51736"/>
    </source>
</evidence>
<evidence type="ECO:0000313" key="3">
    <source>
        <dbReference type="EMBL" id="SFW17703.1"/>
    </source>
</evidence>
<dbReference type="InterPro" id="IPR006119">
    <property type="entry name" value="Resolv_N"/>
</dbReference>
<dbReference type="Pfam" id="PF07508">
    <property type="entry name" value="Recombinase"/>
    <property type="match status" value="1"/>
</dbReference>
<dbReference type="Pfam" id="PF00239">
    <property type="entry name" value="Resolvase"/>
    <property type="match status" value="1"/>
</dbReference>
<dbReference type="GO" id="GO:0000150">
    <property type="term" value="F:DNA strand exchange activity"/>
    <property type="evidence" value="ECO:0007669"/>
    <property type="project" value="InterPro"/>
</dbReference>
<dbReference type="CDD" id="cd00338">
    <property type="entry name" value="Ser_Recombinase"/>
    <property type="match status" value="1"/>
</dbReference>
<dbReference type="PROSITE" id="PS51737">
    <property type="entry name" value="RECOMBINASE_DNA_BIND"/>
    <property type="match status" value="1"/>
</dbReference>
<dbReference type="InterPro" id="IPR050639">
    <property type="entry name" value="SSR_resolvase"/>
</dbReference>
<feature type="domain" description="Resolvase/invertase-type recombinase catalytic" evidence="1">
    <location>
        <begin position="19"/>
        <end position="167"/>
    </location>
</feature>
<protein>
    <submittedName>
        <fullName evidence="3">Site-specific DNA recombinase</fullName>
    </submittedName>
</protein>
<sequence length="402" mass="46610">MKKIERIEPKVPQIKRKKRVAAYARVSAESDRLTHSLSAQISYYSELIQNNPEWEYAGVYADSFISGTSINKRSEFQRMVADCEAGKIDIILTKSISRFARNTVDLLSTVRHLKVIGVEVRFEKENIRSMSSSGEIMLSILASIAQEEIINYSENVKWAKRKRFEQGLPNAKFCIYGYKWVGDEMIIVPEEAIIVKRIYQDYLSGKSTAEIACELSSQGIITKRGKRWSGSSVNYILQNVHYTGNLILQKYYVENPLTHKLKKNDGELTRYLAENTHEAIIDKNTFDMVQEEFANRKSRCKINASCFTMKIKCPFCGRSYVYYQYKTTSNEYWAHWKKVGICSGSEKINQEDLKRVCAKVLNIEEFNKEVFLKNVDYISVPKRDVLEFHFKNGEIKTEIYRP</sequence>
<gene>
    <name evidence="3" type="ORF">SAMN02910323_0552</name>
</gene>
<dbReference type="EMBL" id="FPJA01000004">
    <property type="protein sequence ID" value="SFW17703.1"/>
    <property type="molecule type" value="Genomic_DNA"/>
</dbReference>